<feature type="compositionally biased region" description="Basic and acidic residues" evidence="1">
    <location>
        <begin position="36"/>
        <end position="45"/>
    </location>
</feature>
<dbReference type="KEGG" id="bko:CKF48_12005"/>
<sequence>MVNHVKNVEKNSRFAKKQLGQGFVCAGEVGLLHSGGETRERERYNRGSKKKLMKSNQMFKGKKRS</sequence>
<evidence type="ECO:0000313" key="3">
    <source>
        <dbReference type="Proteomes" id="UP000215137"/>
    </source>
</evidence>
<keyword evidence="3" id="KW-1185">Reference proteome</keyword>
<dbReference type="AlphaFoldDB" id="A0A248TIK7"/>
<reference evidence="2 3" key="1">
    <citation type="submission" date="2017-08" db="EMBL/GenBank/DDBJ databases">
        <title>Complete Genome Sequence of Bacillus kochii Oregon-R-modENCODE STRAIN BDGP4, isolated from Drosophila melanogaster gut.</title>
        <authorList>
            <person name="Wan K.H."/>
            <person name="Yu C."/>
            <person name="Park S."/>
            <person name="Hammonds A.S."/>
            <person name="Booth B.W."/>
            <person name="Celniker S.E."/>
        </authorList>
    </citation>
    <scope>NUCLEOTIDE SEQUENCE [LARGE SCALE GENOMIC DNA]</scope>
    <source>
        <strain evidence="2 3">BDGP4</strain>
    </source>
</reference>
<protein>
    <submittedName>
        <fullName evidence="2">Uncharacterized protein</fullName>
    </submittedName>
</protein>
<feature type="region of interest" description="Disordered" evidence="1">
    <location>
        <begin position="35"/>
        <end position="65"/>
    </location>
</feature>
<organism evidence="2 3">
    <name type="scientific">Cytobacillus kochii</name>
    <dbReference type="NCBI Taxonomy" id="859143"/>
    <lineage>
        <taxon>Bacteria</taxon>
        <taxon>Bacillati</taxon>
        <taxon>Bacillota</taxon>
        <taxon>Bacilli</taxon>
        <taxon>Bacillales</taxon>
        <taxon>Bacillaceae</taxon>
        <taxon>Cytobacillus</taxon>
    </lineage>
</organism>
<dbReference type="Proteomes" id="UP000215137">
    <property type="component" value="Chromosome"/>
</dbReference>
<accession>A0A248TIK7</accession>
<dbReference type="EMBL" id="CP022983">
    <property type="protein sequence ID" value="ASV67969.1"/>
    <property type="molecule type" value="Genomic_DNA"/>
</dbReference>
<proteinExistence type="predicted"/>
<name>A0A248TIK7_9BACI</name>
<evidence type="ECO:0000313" key="2">
    <source>
        <dbReference type="EMBL" id="ASV67969.1"/>
    </source>
</evidence>
<evidence type="ECO:0000256" key="1">
    <source>
        <dbReference type="SAM" id="MobiDB-lite"/>
    </source>
</evidence>
<gene>
    <name evidence="2" type="ORF">CKF48_12005</name>
</gene>